<evidence type="ECO:0000313" key="2">
    <source>
        <dbReference type="Proteomes" id="UP001597371"/>
    </source>
</evidence>
<comment type="caution">
    <text evidence="1">The sequence shown here is derived from an EMBL/GenBank/DDBJ whole genome shotgun (WGS) entry which is preliminary data.</text>
</comment>
<name>A0ABW5CGQ0_9HYPH</name>
<sequence length="128" mass="14417">MGAARKAVAYTVPEVVGILRTMDDASVVQTLEAIKQERKAPAGPANFREAFKEMDDPIERARSFAHVLDTLVMIAEEDGEDNASRTHESLMFIGRETFLAVAAIHDHYHELWNEHHDREFAEATRRAA</sequence>
<reference evidence="2" key="1">
    <citation type="journal article" date="2019" name="Int. J. Syst. Evol. Microbiol.">
        <title>The Global Catalogue of Microorganisms (GCM) 10K type strain sequencing project: providing services to taxonomists for standard genome sequencing and annotation.</title>
        <authorList>
            <consortium name="The Broad Institute Genomics Platform"/>
            <consortium name="The Broad Institute Genome Sequencing Center for Infectious Disease"/>
            <person name="Wu L."/>
            <person name="Ma J."/>
        </authorList>
    </citation>
    <scope>NUCLEOTIDE SEQUENCE [LARGE SCALE GENOMIC DNA]</scope>
    <source>
        <strain evidence="2">ZS-35-S2</strain>
    </source>
</reference>
<evidence type="ECO:0000313" key="1">
    <source>
        <dbReference type="EMBL" id="MFD2235931.1"/>
    </source>
</evidence>
<dbReference type="RefSeq" id="WP_209736122.1">
    <property type="nucleotide sequence ID" value="NZ_CP072611.1"/>
</dbReference>
<accession>A0ABW5CGQ0</accession>
<protein>
    <submittedName>
        <fullName evidence="1">Uncharacterized protein</fullName>
    </submittedName>
</protein>
<dbReference type="Proteomes" id="UP001597371">
    <property type="component" value="Unassembled WGS sequence"/>
</dbReference>
<keyword evidence="2" id="KW-1185">Reference proteome</keyword>
<organism evidence="1 2">
    <name type="scientific">Aureimonas populi</name>
    <dbReference type="NCBI Taxonomy" id="1701758"/>
    <lineage>
        <taxon>Bacteria</taxon>
        <taxon>Pseudomonadati</taxon>
        <taxon>Pseudomonadota</taxon>
        <taxon>Alphaproteobacteria</taxon>
        <taxon>Hyphomicrobiales</taxon>
        <taxon>Aurantimonadaceae</taxon>
        <taxon>Aureimonas</taxon>
    </lineage>
</organism>
<proteinExistence type="predicted"/>
<gene>
    <name evidence="1" type="ORF">ACFSKQ_00445</name>
</gene>
<dbReference type="EMBL" id="JBHUIJ010000002">
    <property type="protein sequence ID" value="MFD2235931.1"/>
    <property type="molecule type" value="Genomic_DNA"/>
</dbReference>